<dbReference type="Pfam" id="PF03443">
    <property type="entry name" value="AA9"/>
    <property type="match status" value="1"/>
</dbReference>
<evidence type="ECO:0000313" key="14">
    <source>
        <dbReference type="EMBL" id="KAF2745575.1"/>
    </source>
</evidence>
<keyword evidence="14" id="KW-0560">Oxidoreductase</keyword>
<keyword evidence="12" id="KW-0732">Signal</keyword>
<dbReference type="GO" id="GO:0005576">
    <property type="term" value="C:extracellular region"/>
    <property type="evidence" value="ECO:0007669"/>
    <property type="project" value="UniProtKB-SubCell"/>
</dbReference>
<keyword evidence="4 11" id="KW-0136">Cellulose degradation</keyword>
<feature type="signal peptide" evidence="12">
    <location>
        <begin position="1"/>
        <end position="18"/>
    </location>
</feature>
<dbReference type="EC" id="1.14.99.56" evidence="11"/>
<dbReference type="PANTHER" id="PTHR33353:SF17">
    <property type="entry name" value="ENDO-BETA-1,4-GLUCANASE D"/>
    <property type="match status" value="1"/>
</dbReference>
<protein>
    <recommendedName>
        <fullName evidence="11">AA9 family lytic polysaccharide monooxygenase</fullName>
        <ecNumber evidence="11">1.14.99.56</ecNumber>
    </recommendedName>
    <alternativeName>
        <fullName evidence="11">Endo-beta-1,4-glucanase</fullName>
    </alternativeName>
    <alternativeName>
        <fullName evidence="11">Glycosyl hydrolase 61 family protein</fullName>
    </alternativeName>
</protein>
<evidence type="ECO:0000256" key="5">
    <source>
        <dbReference type="ARBA" id="ARBA00023008"/>
    </source>
</evidence>
<organism evidence="14 15">
    <name type="scientific">Sporormia fimetaria CBS 119925</name>
    <dbReference type="NCBI Taxonomy" id="1340428"/>
    <lineage>
        <taxon>Eukaryota</taxon>
        <taxon>Fungi</taxon>
        <taxon>Dikarya</taxon>
        <taxon>Ascomycota</taxon>
        <taxon>Pezizomycotina</taxon>
        <taxon>Dothideomycetes</taxon>
        <taxon>Pleosporomycetidae</taxon>
        <taxon>Pleosporales</taxon>
        <taxon>Sporormiaceae</taxon>
        <taxon>Sporormia</taxon>
    </lineage>
</organism>
<evidence type="ECO:0000259" key="13">
    <source>
        <dbReference type="Pfam" id="PF03443"/>
    </source>
</evidence>
<keyword evidence="8 11" id="KW-0624">Polysaccharide degradation</keyword>
<dbReference type="Proteomes" id="UP000799440">
    <property type="component" value="Unassembled WGS sequence"/>
</dbReference>
<evidence type="ECO:0000256" key="6">
    <source>
        <dbReference type="ARBA" id="ARBA00023157"/>
    </source>
</evidence>
<keyword evidence="6 11" id="KW-1015">Disulfide bond</keyword>
<evidence type="ECO:0000256" key="1">
    <source>
        <dbReference type="ARBA" id="ARBA00001973"/>
    </source>
</evidence>
<evidence type="ECO:0000256" key="12">
    <source>
        <dbReference type="SAM" id="SignalP"/>
    </source>
</evidence>
<evidence type="ECO:0000256" key="10">
    <source>
        <dbReference type="ARBA" id="ARBA00045077"/>
    </source>
</evidence>
<name>A0A6A6V509_9PLEO</name>
<dbReference type="PANTHER" id="PTHR33353">
    <property type="entry name" value="PUTATIVE (AFU_ORTHOLOGUE AFUA_1G12560)-RELATED"/>
    <property type="match status" value="1"/>
</dbReference>
<evidence type="ECO:0000256" key="7">
    <source>
        <dbReference type="ARBA" id="ARBA00023277"/>
    </source>
</evidence>
<dbReference type="InterPro" id="IPR049892">
    <property type="entry name" value="AA9"/>
</dbReference>
<sequence length="331" mass="36132">MPSLPVLLLGLLPASVCAHSFIWSVYVNGEDQGSFKGIRVPAYNGGFGKGGYNNSPVKNLTHIDMRCNVMGDIPAPDTIKVSPGDNLTFEWHHNKRNNSDDVIDKSHRGPSLVYISPDPPTDDSFVKLWHEGLYETSEFPLPGKWSTTDNIAKNTGNMNVRIPAGLKAGYYLIRAEMIALHEGEVSLLDNPIRGAQFYPNCVQIEVVGDGDVELPKGVGFPGAYQFGEPGIVHNVYCSTQSWASTATECPRTYPIPGPTVWSGAWPETTSVSRGPRVGHLGHAPWSTWIVSSVVTSVAYTDQEDMTTLGTSTYEATWSSTYQTPAPGTKRW</sequence>
<dbReference type="EMBL" id="MU006581">
    <property type="protein sequence ID" value="KAF2745575.1"/>
    <property type="molecule type" value="Genomic_DNA"/>
</dbReference>
<accession>A0A6A6V509</accession>
<dbReference type="GO" id="GO:0004497">
    <property type="term" value="F:monooxygenase activity"/>
    <property type="evidence" value="ECO:0007669"/>
    <property type="project" value="UniProtKB-KW"/>
</dbReference>
<keyword evidence="14" id="KW-0503">Monooxygenase</keyword>
<evidence type="ECO:0000256" key="11">
    <source>
        <dbReference type="RuleBase" id="RU368122"/>
    </source>
</evidence>
<evidence type="ECO:0000313" key="15">
    <source>
        <dbReference type="Proteomes" id="UP000799440"/>
    </source>
</evidence>
<evidence type="ECO:0000256" key="9">
    <source>
        <dbReference type="ARBA" id="ARBA00044502"/>
    </source>
</evidence>
<evidence type="ECO:0000256" key="3">
    <source>
        <dbReference type="ARBA" id="ARBA00022525"/>
    </source>
</evidence>
<comment type="catalytic activity">
    <reaction evidence="10 11">
        <text>[(1-&gt;4)-beta-D-glucosyl]n+m + reduced acceptor + O2 = 4-dehydro-beta-D-glucosyl-[(1-&gt;4)-beta-D-glucosyl]n-1 + [(1-&gt;4)-beta-D-glucosyl]m + acceptor + H2O.</text>
        <dbReference type="EC" id="1.14.99.56"/>
    </reaction>
</comment>
<comment type="cofactor">
    <cofactor evidence="1">
        <name>Cu(2+)</name>
        <dbReference type="ChEBI" id="CHEBI:29036"/>
    </cofactor>
</comment>
<comment type="similarity">
    <text evidence="9">Belongs to the polysaccharide monooxygenase AA9 family.</text>
</comment>
<comment type="domain">
    <text evidence="11">Has a modular structure: an endo-beta-1,4-glucanase catalytic module at the N-terminus, a linker rich in serines and threonines, and a C-terminal carbohydrate-binding module (CBM).</text>
</comment>
<dbReference type="GO" id="GO:0030248">
    <property type="term" value="F:cellulose binding"/>
    <property type="evidence" value="ECO:0007669"/>
    <property type="project" value="UniProtKB-UniRule"/>
</dbReference>
<dbReference type="Gene3D" id="2.70.50.70">
    <property type="match status" value="1"/>
</dbReference>
<dbReference type="InterPro" id="IPR005103">
    <property type="entry name" value="AA9_LPMO"/>
</dbReference>
<dbReference type="OrthoDB" id="2525337at2759"/>
<feature type="chain" id="PRO_5025373319" description="AA9 family lytic polysaccharide monooxygenase" evidence="12">
    <location>
        <begin position="19"/>
        <end position="331"/>
    </location>
</feature>
<feature type="domain" description="Auxiliary Activity family 9 catalytic" evidence="13">
    <location>
        <begin position="19"/>
        <end position="240"/>
    </location>
</feature>
<proteinExistence type="inferred from homology"/>
<reference evidence="14" key="1">
    <citation type="journal article" date="2020" name="Stud. Mycol.">
        <title>101 Dothideomycetes genomes: a test case for predicting lifestyles and emergence of pathogens.</title>
        <authorList>
            <person name="Haridas S."/>
            <person name="Albert R."/>
            <person name="Binder M."/>
            <person name="Bloem J."/>
            <person name="Labutti K."/>
            <person name="Salamov A."/>
            <person name="Andreopoulos B."/>
            <person name="Baker S."/>
            <person name="Barry K."/>
            <person name="Bills G."/>
            <person name="Bluhm B."/>
            <person name="Cannon C."/>
            <person name="Castanera R."/>
            <person name="Culley D."/>
            <person name="Daum C."/>
            <person name="Ezra D."/>
            <person name="Gonzalez J."/>
            <person name="Henrissat B."/>
            <person name="Kuo A."/>
            <person name="Liang C."/>
            <person name="Lipzen A."/>
            <person name="Lutzoni F."/>
            <person name="Magnuson J."/>
            <person name="Mondo S."/>
            <person name="Nolan M."/>
            <person name="Ohm R."/>
            <person name="Pangilinan J."/>
            <person name="Park H.-J."/>
            <person name="Ramirez L."/>
            <person name="Alfaro M."/>
            <person name="Sun H."/>
            <person name="Tritt A."/>
            <person name="Yoshinaga Y."/>
            <person name="Zwiers L.-H."/>
            <person name="Turgeon B."/>
            <person name="Goodwin S."/>
            <person name="Spatafora J."/>
            <person name="Crous P."/>
            <person name="Grigoriev I."/>
        </authorList>
    </citation>
    <scope>NUCLEOTIDE SEQUENCE</scope>
    <source>
        <strain evidence="14">CBS 119925</strain>
    </source>
</reference>
<evidence type="ECO:0000256" key="4">
    <source>
        <dbReference type="ARBA" id="ARBA00023001"/>
    </source>
</evidence>
<dbReference type="AlphaFoldDB" id="A0A6A6V509"/>
<gene>
    <name evidence="14" type="ORF">M011DRAFT_469245</name>
</gene>
<comment type="function">
    <text evidence="11">Lytic polysaccharide monooxygenase (LMPO) that depolymerizes crystalline and amorphous polysaccharides via the oxidation of scissile alpha- or beta-(1-4)-glycosidic bonds, yielding C1 and/or C4 oxidation products. Catalysis by LPMOs requires the reduction of the active-site copper from Cu(II) to Cu(I) by a reducing agent and H(2)O(2) or O(2) as a cosubstrate.</text>
</comment>
<keyword evidence="5" id="KW-0186">Copper</keyword>
<keyword evidence="15" id="KW-1185">Reference proteome</keyword>
<evidence type="ECO:0000256" key="8">
    <source>
        <dbReference type="ARBA" id="ARBA00023326"/>
    </source>
</evidence>
<keyword evidence="7 11" id="KW-0119">Carbohydrate metabolism</keyword>
<dbReference type="GO" id="GO:0008810">
    <property type="term" value="F:cellulase activity"/>
    <property type="evidence" value="ECO:0007669"/>
    <property type="project" value="UniProtKB-UniRule"/>
</dbReference>
<evidence type="ECO:0000256" key="2">
    <source>
        <dbReference type="ARBA" id="ARBA00004613"/>
    </source>
</evidence>
<dbReference type="GO" id="GO:0030245">
    <property type="term" value="P:cellulose catabolic process"/>
    <property type="evidence" value="ECO:0007669"/>
    <property type="project" value="UniProtKB-UniRule"/>
</dbReference>
<keyword evidence="3 11" id="KW-0964">Secreted</keyword>
<comment type="subcellular location">
    <subcellularLocation>
        <location evidence="2 11">Secreted</location>
    </subcellularLocation>
</comment>
<dbReference type="CDD" id="cd21175">
    <property type="entry name" value="LPMO_AA9"/>
    <property type="match status" value="1"/>
</dbReference>